<dbReference type="EMBL" id="CP002583">
    <property type="protein sequence ID" value="ADZ90844.1"/>
    <property type="molecule type" value="Genomic_DNA"/>
</dbReference>
<accession>F2JYX9</accession>
<dbReference type="KEGG" id="mme:Marme_1580"/>
<evidence type="ECO:0000256" key="1">
    <source>
        <dbReference type="ARBA" id="ARBA00001974"/>
    </source>
</evidence>
<evidence type="ECO:0000256" key="3">
    <source>
        <dbReference type="ARBA" id="ARBA00022827"/>
    </source>
</evidence>
<proteinExistence type="predicted"/>
<dbReference type="InterPro" id="IPR036188">
    <property type="entry name" value="FAD/NAD-bd_sf"/>
</dbReference>
<evidence type="ECO:0000256" key="2">
    <source>
        <dbReference type="ARBA" id="ARBA00022630"/>
    </source>
</evidence>
<dbReference type="AlphaFoldDB" id="F2JYX9"/>
<dbReference type="InterPro" id="IPR023166">
    <property type="entry name" value="BaiN-like_dom_sf"/>
</dbReference>
<name>F2JYX9_MARM1</name>
<dbReference type="HOGENOM" id="CLU_025174_2_0_6"/>
<dbReference type="PANTHER" id="PTHR42887:SF2">
    <property type="entry name" value="OS12G0638800 PROTEIN"/>
    <property type="match status" value="1"/>
</dbReference>
<dbReference type="PRINTS" id="PR00411">
    <property type="entry name" value="PNDRDTASEI"/>
</dbReference>
<dbReference type="Gene3D" id="3.50.50.60">
    <property type="entry name" value="FAD/NAD(P)-binding domain"/>
    <property type="match status" value="1"/>
</dbReference>
<feature type="domain" description="RsdA/BaiN/AoA(So)-like insert" evidence="5">
    <location>
        <begin position="206"/>
        <end position="355"/>
    </location>
</feature>
<dbReference type="Pfam" id="PF03486">
    <property type="entry name" value="HI0933_like"/>
    <property type="match status" value="1"/>
</dbReference>
<comment type="cofactor">
    <cofactor evidence="1">
        <name>FAD</name>
        <dbReference type="ChEBI" id="CHEBI:57692"/>
    </cofactor>
</comment>
<dbReference type="PATRIC" id="fig|717774.3.peg.1641"/>
<protein>
    <submittedName>
        <fullName evidence="6">HI0933 family protein</fullName>
    </submittedName>
</protein>
<dbReference type="Proteomes" id="UP000001062">
    <property type="component" value="Chromosome"/>
</dbReference>
<sequence length="410" mass="44990">MNRYNAALNKIGGYVEKFDVVIIGAGASGLFCGTNAAYRGRKVLVLDHANKAGKKILMSGGGRCNFTNMDASPKHFLCHNPHFCISALKRYTPSDFVELVDRHALDYVEKTPGQLFCKDSAKDLLSILLTELEWSGAELRLNTSVKSIDWQEQGAKLTINQNNTQTDIQCESLVIATGGLSIPSMGATGFGYEIAKQVGHSVYPTRASLVPITAQPDRKAQLAELSGVACDIEATAGGTVFKEPMLFTHRGVSGPAILQITNFWQPGEPLKIHIAPELTLESLVKTREEQPKKTVENYLANELPKRLVELMRTELTWLSQKFAQVSNEQLESLVHYLSNFDVAPNGTEGYRTAEVTLGGVDTNEVSSKTFESQKQKGLYFIGEVLDVTGWLGGYNFQWAWASGFAAAQFV</sequence>
<dbReference type="eggNOG" id="COG2081">
    <property type="taxonomic scope" value="Bacteria"/>
</dbReference>
<evidence type="ECO:0000313" key="7">
    <source>
        <dbReference type="Proteomes" id="UP000001062"/>
    </source>
</evidence>
<keyword evidence="7" id="KW-1185">Reference proteome</keyword>
<dbReference type="Gene3D" id="2.40.30.10">
    <property type="entry name" value="Translation factors"/>
    <property type="match status" value="1"/>
</dbReference>
<dbReference type="SUPFAM" id="SSF51905">
    <property type="entry name" value="FAD/NAD(P)-binding domain"/>
    <property type="match status" value="1"/>
</dbReference>
<reference evidence="6 7" key="1">
    <citation type="journal article" date="2012" name="Stand. Genomic Sci.">
        <title>Complete genome sequence of the melanogenic marine bacterium Marinomonas mediterranea type strain (MMB-1(T)).</title>
        <authorList>
            <person name="Lucas-Elio P."/>
            <person name="Goodwin L."/>
            <person name="Woyke T."/>
            <person name="Pitluck S."/>
            <person name="Nolan M."/>
            <person name="Kyrpides N.C."/>
            <person name="Detter J.C."/>
            <person name="Copeland A."/>
            <person name="Teshima H."/>
            <person name="Bruce D."/>
            <person name="Detter C."/>
            <person name="Tapia R."/>
            <person name="Han S."/>
            <person name="Land M.L."/>
            <person name="Ivanova N."/>
            <person name="Mikhailova N."/>
            <person name="Johnston A.W."/>
            <person name="Sanchez-Amat A."/>
        </authorList>
    </citation>
    <scope>NUCLEOTIDE SEQUENCE [LARGE SCALE GENOMIC DNA]</scope>
    <source>
        <strain evidence="7">ATCC 700492 / JCM 21426 / NBRC 103028 / MMB-1</strain>
    </source>
</reference>
<dbReference type="OrthoDB" id="9773233at2"/>
<evidence type="ECO:0000259" key="5">
    <source>
        <dbReference type="Pfam" id="PF22780"/>
    </source>
</evidence>
<dbReference type="Gene3D" id="1.10.8.260">
    <property type="entry name" value="HI0933 insert domain-like"/>
    <property type="match status" value="1"/>
</dbReference>
<dbReference type="NCBIfam" id="TIGR00275">
    <property type="entry name" value="aminoacetone oxidase family FAD-binding enzyme"/>
    <property type="match status" value="1"/>
</dbReference>
<dbReference type="RefSeq" id="WP_013660749.1">
    <property type="nucleotide sequence ID" value="NC_015276.1"/>
</dbReference>
<dbReference type="InterPro" id="IPR004792">
    <property type="entry name" value="BaiN-like"/>
</dbReference>
<organism evidence="6 7">
    <name type="scientific">Marinomonas mediterranea (strain ATCC 700492 / JCM 21426 / NBRC 103028 / MMB-1)</name>
    <dbReference type="NCBI Taxonomy" id="717774"/>
    <lineage>
        <taxon>Bacteria</taxon>
        <taxon>Pseudomonadati</taxon>
        <taxon>Pseudomonadota</taxon>
        <taxon>Gammaproteobacteria</taxon>
        <taxon>Oceanospirillales</taxon>
        <taxon>Oceanospirillaceae</taxon>
        <taxon>Marinomonas</taxon>
    </lineage>
</organism>
<feature type="domain" description="RsdA/BaiN/AoA(So)-like Rossmann fold-like" evidence="4">
    <location>
        <begin position="19"/>
        <end position="408"/>
    </location>
</feature>
<dbReference type="InterPro" id="IPR055178">
    <property type="entry name" value="RsdA/BaiN/AoA(So)-like_dom"/>
</dbReference>
<keyword evidence="2" id="KW-0285">Flavoprotein</keyword>
<evidence type="ECO:0000259" key="4">
    <source>
        <dbReference type="Pfam" id="PF03486"/>
    </source>
</evidence>
<dbReference type="PANTHER" id="PTHR42887">
    <property type="entry name" value="OS12G0638800 PROTEIN"/>
    <property type="match status" value="1"/>
</dbReference>
<dbReference type="InterPro" id="IPR057661">
    <property type="entry name" value="RsdA/BaiN/AoA(So)_Rossmann"/>
</dbReference>
<gene>
    <name evidence="6" type="ordered locus">Marme_1580</name>
</gene>
<dbReference type="SUPFAM" id="SSF160996">
    <property type="entry name" value="HI0933 insert domain-like"/>
    <property type="match status" value="1"/>
</dbReference>
<dbReference type="Pfam" id="PF22780">
    <property type="entry name" value="HI0933_like_1st"/>
    <property type="match status" value="1"/>
</dbReference>
<evidence type="ECO:0000313" key="6">
    <source>
        <dbReference type="EMBL" id="ADZ90844.1"/>
    </source>
</evidence>
<keyword evidence="3" id="KW-0274">FAD</keyword>